<feature type="transmembrane region" description="Helical" evidence="3">
    <location>
        <begin position="163"/>
        <end position="186"/>
    </location>
</feature>
<evidence type="ECO:0000256" key="3">
    <source>
        <dbReference type="SAM" id="Phobius"/>
    </source>
</evidence>
<feature type="transmembrane region" description="Helical" evidence="3">
    <location>
        <begin position="51"/>
        <end position="74"/>
    </location>
</feature>
<name>A0A1I0V911_9RHOB</name>
<evidence type="ECO:0000256" key="1">
    <source>
        <dbReference type="ARBA" id="ARBA00010692"/>
    </source>
</evidence>
<dbReference type="PANTHER" id="PTHR34295:SF1">
    <property type="entry name" value="BIOTIN TRANSPORTER BIOY"/>
    <property type="match status" value="1"/>
</dbReference>
<dbReference type="Gene3D" id="1.10.1760.20">
    <property type="match status" value="1"/>
</dbReference>
<keyword evidence="3" id="KW-0812">Transmembrane</keyword>
<dbReference type="STRING" id="871651.SAMN05421688_0395"/>
<dbReference type="GO" id="GO:0005886">
    <property type="term" value="C:plasma membrane"/>
    <property type="evidence" value="ECO:0007669"/>
    <property type="project" value="UniProtKB-SubCell"/>
</dbReference>
<dbReference type="AlphaFoldDB" id="A0A1I0V911"/>
<organism evidence="4 5">
    <name type="scientific">Poseidonocella pacifica</name>
    <dbReference type="NCBI Taxonomy" id="871651"/>
    <lineage>
        <taxon>Bacteria</taxon>
        <taxon>Pseudomonadati</taxon>
        <taxon>Pseudomonadota</taxon>
        <taxon>Alphaproteobacteria</taxon>
        <taxon>Rhodobacterales</taxon>
        <taxon>Roseobacteraceae</taxon>
        <taxon>Poseidonocella</taxon>
    </lineage>
</organism>
<dbReference type="Pfam" id="PF02632">
    <property type="entry name" value="BioY"/>
    <property type="match status" value="1"/>
</dbReference>
<keyword evidence="5" id="KW-1185">Reference proteome</keyword>
<evidence type="ECO:0000313" key="4">
    <source>
        <dbReference type="EMBL" id="SFA72533.1"/>
    </source>
</evidence>
<accession>A0A1I0V911</accession>
<feature type="transmembrane region" description="Helical" evidence="3">
    <location>
        <begin position="21"/>
        <end position="44"/>
    </location>
</feature>
<reference evidence="4 5" key="1">
    <citation type="submission" date="2016-10" db="EMBL/GenBank/DDBJ databases">
        <authorList>
            <person name="de Groot N.N."/>
        </authorList>
    </citation>
    <scope>NUCLEOTIDE SEQUENCE [LARGE SCALE GENOMIC DNA]</scope>
    <source>
        <strain evidence="4 5">DSM 29316</strain>
    </source>
</reference>
<comment type="similarity">
    <text evidence="1 2">Belongs to the BioY family.</text>
</comment>
<dbReference type="PANTHER" id="PTHR34295">
    <property type="entry name" value="BIOTIN TRANSPORTER BIOY"/>
    <property type="match status" value="1"/>
</dbReference>
<keyword evidence="2 3" id="KW-0472">Membrane</keyword>
<keyword evidence="3" id="KW-1133">Transmembrane helix</keyword>
<feature type="transmembrane region" description="Helical" evidence="3">
    <location>
        <begin position="123"/>
        <end position="143"/>
    </location>
</feature>
<protein>
    <recommendedName>
        <fullName evidence="2">Biotin transporter</fullName>
    </recommendedName>
</protein>
<dbReference type="GO" id="GO:0015225">
    <property type="term" value="F:biotin transmembrane transporter activity"/>
    <property type="evidence" value="ECO:0007669"/>
    <property type="project" value="UniProtKB-UniRule"/>
</dbReference>
<feature type="transmembrane region" description="Helical" evidence="3">
    <location>
        <begin position="99"/>
        <end position="116"/>
    </location>
</feature>
<dbReference type="PIRSF" id="PIRSF016661">
    <property type="entry name" value="BioY"/>
    <property type="match status" value="1"/>
</dbReference>
<comment type="subcellular location">
    <subcellularLocation>
        <location evidence="2">Cell membrane</location>
        <topology evidence="2">Multi-pass membrane protein</topology>
    </subcellularLocation>
</comment>
<sequence length="192" mass="19857">MTRNTVLGKALLGYEALGAKAALVLAASFFVAIAAQITVPFFPVPMTLQTMAVLLVGATLGARMGTLALLAYVAEGAMGLPVFSKGGAGFAHLMGPSGGYIWGFVIAATLAGFAADRGLSRRLVTLIPALMLANAALYLPGLVQLKLLTGAAWEQVWTWGAGPFLLGDLVKLVIVALIVTGGWKALSSRRQS</sequence>
<evidence type="ECO:0000313" key="5">
    <source>
        <dbReference type="Proteomes" id="UP000198796"/>
    </source>
</evidence>
<evidence type="ECO:0000256" key="2">
    <source>
        <dbReference type="PIRNR" id="PIRNR016661"/>
    </source>
</evidence>
<dbReference type="Proteomes" id="UP000198796">
    <property type="component" value="Unassembled WGS sequence"/>
</dbReference>
<dbReference type="EMBL" id="FOJU01000001">
    <property type="protein sequence ID" value="SFA72533.1"/>
    <property type="molecule type" value="Genomic_DNA"/>
</dbReference>
<proteinExistence type="inferred from homology"/>
<dbReference type="OrthoDB" id="9803495at2"/>
<keyword evidence="2" id="KW-1003">Cell membrane</keyword>
<dbReference type="RefSeq" id="WP_092060070.1">
    <property type="nucleotide sequence ID" value="NZ_FOJU01000001.1"/>
</dbReference>
<gene>
    <name evidence="4" type="ORF">SAMN05421688_0395</name>
</gene>
<dbReference type="InterPro" id="IPR003784">
    <property type="entry name" value="BioY"/>
</dbReference>
<keyword evidence="2" id="KW-0813">Transport</keyword>